<protein>
    <submittedName>
        <fullName evidence="2">Uncharacterized protein</fullName>
    </submittedName>
</protein>
<dbReference type="EMBL" id="LR796269">
    <property type="protein sequence ID" value="CAB4133016.1"/>
    <property type="molecule type" value="Genomic_DNA"/>
</dbReference>
<organism evidence="2">
    <name type="scientific">uncultured Caudovirales phage</name>
    <dbReference type="NCBI Taxonomy" id="2100421"/>
    <lineage>
        <taxon>Viruses</taxon>
        <taxon>Duplodnaviria</taxon>
        <taxon>Heunggongvirae</taxon>
        <taxon>Uroviricota</taxon>
        <taxon>Caudoviricetes</taxon>
        <taxon>Peduoviridae</taxon>
        <taxon>Maltschvirus</taxon>
        <taxon>Maltschvirus maltsch</taxon>
    </lineage>
</organism>
<sequence>MLDITNIPPPRVSLIDERTGLMSREWYRFFLNLFRLTGSGSNDTTLEDLQLVPTPYTEQQVPASLYVTAGELAAQLASVQNELEGLALQPPQPEIQHLHYGAFHDTNTQTAAVANTAYAMTFSNTDFSDGVERGTTTSRIICRNLGVYNFQFSIQMTKTGGAAVKFAYIWARINGVDVPDSATRIAFSGNNNDLVAAWNFLLRMQANDYFELMWSVEDTNIQIISLATIAPAPAIPSVILTVTEATI</sequence>
<reference evidence="2" key="1">
    <citation type="submission" date="2020-04" db="EMBL/GenBank/DDBJ databases">
        <authorList>
            <person name="Chiriac C."/>
            <person name="Salcher M."/>
            <person name="Ghai R."/>
            <person name="Kavagutti S V."/>
        </authorList>
    </citation>
    <scope>NUCLEOTIDE SEQUENCE</scope>
</reference>
<evidence type="ECO:0000313" key="2">
    <source>
        <dbReference type="EMBL" id="CAB4133016.1"/>
    </source>
</evidence>
<proteinExistence type="predicted"/>
<name>A0A6J5LIR4_9CAUD</name>
<dbReference type="EMBL" id="LR796204">
    <property type="protein sequence ID" value="CAB4126867.1"/>
    <property type="molecule type" value="Genomic_DNA"/>
</dbReference>
<accession>A0A6J5LIR4</accession>
<evidence type="ECO:0000313" key="1">
    <source>
        <dbReference type="EMBL" id="CAB4126867.1"/>
    </source>
</evidence>
<gene>
    <name evidence="2" type="ORF">UFOVP254_30</name>
    <name evidence="1" type="ORF">UFOVP76_23</name>
</gene>